<protein>
    <recommendedName>
        <fullName evidence="3">FAM86 N-terminal domain-containing protein</fullName>
    </recommendedName>
</protein>
<evidence type="ECO:0000313" key="1">
    <source>
        <dbReference type="EMBL" id="CDK26747.1"/>
    </source>
</evidence>
<proteinExistence type="predicted"/>
<dbReference type="PANTHER" id="PTHR14614:SF130">
    <property type="entry name" value="PROTEIN-LYSINE N-METHYLTRANSFERASE EEF2KMT"/>
    <property type="match status" value="1"/>
</dbReference>
<keyword evidence="2" id="KW-1185">Reference proteome</keyword>
<dbReference type="InterPro" id="IPR029063">
    <property type="entry name" value="SAM-dependent_MTases_sf"/>
</dbReference>
<evidence type="ECO:0008006" key="3">
    <source>
        <dbReference type="Google" id="ProtNLM"/>
    </source>
</evidence>
<dbReference type="PANTHER" id="PTHR14614">
    <property type="entry name" value="HEPATOCELLULAR CARCINOMA-ASSOCIATED ANTIGEN"/>
    <property type="match status" value="1"/>
</dbReference>
<dbReference type="GeneID" id="34520135"/>
<dbReference type="AlphaFoldDB" id="W6MNV9"/>
<dbReference type="HOGENOM" id="CLU_038942_1_1_1"/>
<dbReference type="Proteomes" id="UP000019384">
    <property type="component" value="Unassembled WGS sequence"/>
</dbReference>
<dbReference type="Gene3D" id="3.40.50.150">
    <property type="entry name" value="Vaccinia Virus protein VP39"/>
    <property type="match status" value="1"/>
</dbReference>
<gene>
    <name evidence="1" type="ORF">KUCA_T00002721001</name>
</gene>
<name>W6MNV9_9ASCO</name>
<dbReference type="GO" id="GO:0005737">
    <property type="term" value="C:cytoplasm"/>
    <property type="evidence" value="ECO:0007669"/>
    <property type="project" value="TreeGrafter"/>
</dbReference>
<reference evidence="1" key="2">
    <citation type="submission" date="2014-02" db="EMBL/GenBank/DDBJ databases">
        <title>Complete DNA sequence of /Kuraishia capsulata/ illustrates novel genomic features among budding yeasts (/Saccharomycotina/).</title>
        <authorList>
            <person name="Morales L."/>
            <person name="Noel B."/>
            <person name="Porcel B."/>
            <person name="Marcet-Houben M."/>
            <person name="Hullo M-F."/>
            <person name="Sacerdot C."/>
            <person name="Tekaia F."/>
            <person name="Leh-Louis V."/>
            <person name="Despons L."/>
            <person name="Khanna V."/>
            <person name="Aury J-M."/>
            <person name="Barbe V."/>
            <person name="Couloux A."/>
            <person name="Labadie K."/>
            <person name="Pelletier E."/>
            <person name="Souciet J-L."/>
            <person name="Boekhout T."/>
            <person name="Gabaldon T."/>
            <person name="Wincker P."/>
            <person name="Dujon B."/>
        </authorList>
    </citation>
    <scope>NUCLEOTIDE SEQUENCE</scope>
    <source>
        <strain evidence="1">CBS 1993</strain>
    </source>
</reference>
<reference evidence="1" key="1">
    <citation type="submission" date="2013-12" db="EMBL/GenBank/DDBJ databases">
        <authorList>
            <person name="Genoscope - CEA"/>
        </authorList>
    </citation>
    <scope>NUCLEOTIDE SEQUENCE</scope>
    <source>
        <strain evidence="1">CBS 1993</strain>
    </source>
</reference>
<organism evidence="1 2">
    <name type="scientific">Kuraishia capsulata CBS 1993</name>
    <dbReference type="NCBI Taxonomy" id="1382522"/>
    <lineage>
        <taxon>Eukaryota</taxon>
        <taxon>Fungi</taxon>
        <taxon>Dikarya</taxon>
        <taxon>Ascomycota</taxon>
        <taxon>Saccharomycotina</taxon>
        <taxon>Pichiomycetes</taxon>
        <taxon>Pichiales</taxon>
        <taxon>Pichiaceae</taxon>
        <taxon>Kuraishia</taxon>
    </lineage>
</organism>
<dbReference type="GO" id="GO:0016279">
    <property type="term" value="F:protein-lysine N-methyltransferase activity"/>
    <property type="evidence" value="ECO:0007669"/>
    <property type="project" value="EnsemblFungi"/>
</dbReference>
<dbReference type="EMBL" id="HG793127">
    <property type="protein sequence ID" value="CDK26747.1"/>
    <property type="molecule type" value="Genomic_DNA"/>
</dbReference>
<dbReference type="STRING" id="1382522.W6MNV9"/>
<dbReference type="InterPro" id="IPR019410">
    <property type="entry name" value="Methyltransf_16"/>
</dbReference>
<dbReference type="RefSeq" id="XP_022458747.1">
    <property type="nucleotide sequence ID" value="XM_022602998.1"/>
</dbReference>
<evidence type="ECO:0000313" key="2">
    <source>
        <dbReference type="Proteomes" id="UP000019384"/>
    </source>
</evidence>
<dbReference type="OrthoDB" id="194386at2759"/>
<dbReference type="Pfam" id="PF10294">
    <property type="entry name" value="Methyltransf_16"/>
    <property type="match status" value="1"/>
</dbReference>
<sequence>MDSLIRKIRQRVPVKYLEDISTAELALNTQRLLRECELIANRNPYYILTFLKSAIKRLEQDNCELDDELFEFFSELLGAKPLSPTDFEVITYSIKAAERVEKDSIIEINESPQLISGYGTTGRRTWEAALYLSNYLLENPDLVPGKTVLELGAGTGLVSLALGKYTGASSIVVTDGDANLIENLGATLKLNNISKDDPKWIFQSLLWGEDQVPDGVDILVGADITYDSTIIPVLLQTITAAFLQNPNLVVYISATIRNEETIAVWDNSIAQSDIQCSVISYSSCPNQDLKDSGIWYSVTTPEIRIYELRK</sequence>
<accession>W6MNV9</accession>
<dbReference type="SUPFAM" id="SSF53335">
    <property type="entry name" value="S-adenosyl-L-methionine-dependent methyltransferases"/>
    <property type="match status" value="1"/>
</dbReference>